<dbReference type="PANTHER" id="PTHR11814">
    <property type="entry name" value="SULFATE TRANSPORTER"/>
    <property type="match status" value="1"/>
</dbReference>
<dbReference type="GO" id="GO:0016020">
    <property type="term" value="C:membrane"/>
    <property type="evidence" value="ECO:0007669"/>
    <property type="project" value="InterPro"/>
</dbReference>
<dbReference type="STRING" id="554055.A0A2P6VHC7"/>
<dbReference type="InterPro" id="IPR002645">
    <property type="entry name" value="STAS_dom"/>
</dbReference>
<feature type="chain" id="PRO_5015115043" evidence="1">
    <location>
        <begin position="19"/>
        <end position="152"/>
    </location>
</feature>
<accession>A0A2P6VHC7</accession>
<feature type="signal peptide" evidence="1">
    <location>
        <begin position="1"/>
        <end position="18"/>
    </location>
</feature>
<sequence length="152" mass="16272">MGACSLSFSLGSLLGAPAQQPAKWVDSTIYFANKQPIKDGIRRAVRKARQQQAGAAQPLQWVILNLSPVTEIDVSGVHLLESLVEELHVGGVQLALANPSGQLLRLLRRAGLLDRLGVDNIFDNMHEAVQHARLAMAMGAAPADHWQAAAPA</sequence>
<proteinExistence type="predicted"/>
<name>A0A2P6VHC7_9CHLO</name>
<keyword evidence="4" id="KW-1185">Reference proteome</keyword>
<evidence type="ECO:0000313" key="4">
    <source>
        <dbReference type="Proteomes" id="UP000239649"/>
    </source>
</evidence>
<evidence type="ECO:0000256" key="1">
    <source>
        <dbReference type="SAM" id="SignalP"/>
    </source>
</evidence>
<feature type="domain" description="STAS" evidence="2">
    <location>
        <begin position="25"/>
        <end position="132"/>
    </location>
</feature>
<dbReference type="CDD" id="cd07042">
    <property type="entry name" value="STAS_SulP_like_sulfate_transporter"/>
    <property type="match status" value="1"/>
</dbReference>
<dbReference type="AlphaFoldDB" id="A0A2P6VHC7"/>
<dbReference type="EMBL" id="LHPF02000007">
    <property type="protein sequence ID" value="PSC73493.1"/>
    <property type="molecule type" value="Genomic_DNA"/>
</dbReference>
<dbReference type="Proteomes" id="UP000239649">
    <property type="component" value="Unassembled WGS sequence"/>
</dbReference>
<dbReference type="InterPro" id="IPR036513">
    <property type="entry name" value="STAS_dom_sf"/>
</dbReference>
<evidence type="ECO:0000259" key="2">
    <source>
        <dbReference type="PROSITE" id="PS50801"/>
    </source>
</evidence>
<dbReference type="Gene3D" id="3.30.750.24">
    <property type="entry name" value="STAS domain"/>
    <property type="match status" value="1"/>
</dbReference>
<dbReference type="InterPro" id="IPR001902">
    <property type="entry name" value="SLC26A/SulP_fam"/>
</dbReference>
<evidence type="ECO:0000313" key="3">
    <source>
        <dbReference type="EMBL" id="PSC73493.1"/>
    </source>
</evidence>
<gene>
    <name evidence="3" type="ORF">C2E20_3358</name>
</gene>
<organism evidence="3 4">
    <name type="scientific">Micractinium conductrix</name>
    <dbReference type="NCBI Taxonomy" id="554055"/>
    <lineage>
        <taxon>Eukaryota</taxon>
        <taxon>Viridiplantae</taxon>
        <taxon>Chlorophyta</taxon>
        <taxon>core chlorophytes</taxon>
        <taxon>Trebouxiophyceae</taxon>
        <taxon>Chlorellales</taxon>
        <taxon>Chlorellaceae</taxon>
        <taxon>Chlorella clade</taxon>
        <taxon>Micractinium</taxon>
    </lineage>
</organism>
<reference evidence="3 4" key="1">
    <citation type="journal article" date="2018" name="Plant J.">
        <title>Genome sequences of Chlorella sorokiniana UTEX 1602 and Micractinium conductrix SAG 241.80: implications to maltose excretion by a green alga.</title>
        <authorList>
            <person name="Arriola M.B."/>
            <person name="Velmurugan N."/>
            <person name="Zhang Y."/>
            <person name="Plunkett M.H."/>
            <person name="Hondzo H."/>
            <person name="Barney B.M."/>
        </authorList>
    </citation>
    <scope>NUCLEOTIDE SEQUENCE [LARGE SCALE GENOMIC DNA]</scope>
    <source>
        <strain evidence="3 4">SAG 241.80</strain>
    </source>
</reference>
<comment type="caution">
    <text evidence="3">The sequence shown here is derived from an EMBL/GenBank/DDBJ whole genome shotgun (WGS) entry which is preliminary data.</text>
</comment>
<dbReference type="PROSITE" id="PS50801">
    <property type="entry name" value="STAS"/>
    <property type="match status" value="1"/>
</dbReference>
<protein>
    <submittedName>
        <fullName evidence="3">Sulfate transporter -like</fullName>
    </submittedName>
</protein>
<dbReference type="GO" id="GO:0055085">
    <property type="term" value="P:transmembrane transport"/>
    <property type="evidence" value="ECO:0007669"/>
    <property type="project" value="InterPro"/>
</dbReference>
<keyword evidence="1" id="KW-0732">Signal</keyword>
<dbReference type="SUPFAM" id="SSF52091">
    <property type="entry name" value="SpoIIaa-like"/>
    <property type="match status" value="1"/>
</dbReference>
<dbReference type="Pfam" id="PF01740">
    <property type="entry name" value="STAS"/>
    <property type="match status" value="1"/>
</dbReference>